<protein>
    <submittedName>
        <fullName evidence="1">Uncharacterized protein</fullName>
    </submittedName>
</protein>
<dbReference type="EMBL" id="AK228842">
    <property type="protein sequence ID" value="BAF00737.1"/>
    <property type="molecule type" value="mRNA"/>
</dbReference>
<reference evidence="1" key="1">
    <citation type="submission" date="2006-07" db="EMBL/GenBank/DDBJ databases">
        <title>Large-scale analysis of RIKEN Arabidopsis full-length (RAFL) cDNAs.</title>
        <authorList>
            <person name="Totoki Y."/>
            <person name="Seki M."/>
            <person name="Ishida J."/>
            <person name="Nakajima M."/>
            <person name="Enju A."/>
            <person name="Morosawa T."/>
            <person name="Kamiya A."/>
            <person name="Narusaka M."/>
            <person name="Shin-i T."/>
            <person name="Nakagawa M."/>
            <person name="Sakamoto N."/>
            <person name="Oishi K."/>
            <person name="Kohara Y."/>
            <person name="Kobayashi M."/>
            <person name="Toyoda A."/>
            <person name="Sakaki Y."/>
            <person name="Sakurai T."/>
            <person name="Iida K."/>
            <person name="Akiyama K."/>
            <person name="Satou M."/>
            <person name="Toyoda T."/>
            <person name="Konagaya A."/>
            <person name="Carninci P."/>
            <person name="Kawai J."/>
            <person name="Hayashizaki Y."/>
            <person name="Shinozaki K."/>
        </authorList>
    </citation>
    <scope>NUCLEOTIDE SEQUENCE</scope>
</reference>
<name>Q0WQ62_ARATH</name>
<evidence type="ECO:0000313" key="1">
    <source>
        <dbReference type="EMBL" id="BAF00737.1"/>
    </source>
</evidence>
<sequence>MIEDNACSVSLVCVKHIKLPTQHARLCVLHRVLPHSIRHSTPKQLHYQGEKRTFN</sequence>
<proteinExistence type="evidence at transcript level"/>
<accession>Q0WQ62</accession>
<organism evidence="1">
    <name type="scientific">Arabidopsis thaliana</name>
    <name type="common">Mouse-ear cress</name>
    <dbReference type="NCBI Taxonomy" id="3702"/>
    <lineage>
        <taxon>Eukaryota</taxon>
        <taxon>Viridiplantae</taxon>
        <taxon>Streptophyta</taxon>
        <taxon>Embryophyta</taxon>
        <taxon>Tracheophyta</taxon>
        <taxon>Spermatophyta</taxon>
        <taxon>Magnoliopsida</taxon>
        <taxon>eudicotyledons</taxon>
        <taxon>Gunneridae</taxon>
        <taxon>Pentapetalae</taxon>
        <taxon>rosids</taxon>
        <taxon>malvids</taxon>
        <taxon>Brassicales</taxon>
        <taxon>Brassicaceae</taxon>
        <taxon>Camelineae</taxon>
        <taxon>Arabidopsis</taxon>
    </lineage>
</organism>
<dbReference type="AlphaFoldDB" id="Q0WQ62"/>